<feature type="compositionally biased region" description="Gly residues" evidence="1">
    <location>
        <begin position="129"/>
        <end position="145"/>
    </location>
</feature>
<accession>A0A5J9U6A2</accession>
<feature type="region of interest" description="Disordered" evidence="1">
    <location>
        <begin position="196"/>
        <end position="273"/>
    </location>
</feature>
<protein>
    <recommendedName>
        <fullName evidence="5">Atherin</fullName>
    </recommendedName>
</protein>
<dbReference type="Gramene" id="TVU19173">
    <property type="protein sequence ID" value="TVU19173"/>
    <property type="gene ID" value="EJB05_35310"/>
</dbReference>
<proteinExistence type="predicted"/>
<gene>
    <name evidence="3" type="ORF">EJB05_35310</name>
</gene>
<feature type="compositionally biased region" description="Low complexity" evidence="1">
    <location>
        <begin position="1"/>
        <end position="26"/>
    </location>
</feature>
<reference evidence="3 4" key="1">
    <citation type="journal article" date="2019" name="Sci. Rep.">
        <title>A high-quality genome of Eragrostis curvula grass provides insights into Poaceae evolution and supports new strategies to enhance forage quality.</title>
        <authorList>
            <person name="Carballo J."/>
            <person name="Santos B.A.C.M."/>
            <person name="Zappacosta D."/>
            <person name="Garbus I."/>
            <person name="Selva J.P."/>
            <person name="Gallo C.A."/>
            <person name="Diaz A."/>
            <person name="Albertini E."/>
            <person name="Caccamo M."/>
            <person name="Echenique V."/>
        </authorList>
    </citation>
    <scope>NUCLEOTIDE SEQUENCE [LARGE SCALE GENOMIC DNA]</scope>
    <source>
        <strain evidence="4">cv. Victoria</strain>
        <tissue evidence="3">Leaf</tissue>
    </source>
</reference>
<comment type="caution">
    <text evidence="3">The sequence shown here is derived from an EMBL/GenBank/DDBJ whole genome shotgun (WGS) entry which is preliminary data.</text>
</comment>
<feature type="transmembrane region" description="Helical" evidence="2">
    <location>
        <begin position="473"/>
        <end position="492"/>
    </location>
</feature>
<evidence type="ECO:0000313" key="4">
    <source>
        <dbReference type="Proteomes" id="UP000324897"/>
    </source>
</evidence>
<dbReference type="PANTHER" id="PTHR35482:SF1">
    <property type="entry name" value="CYTOCHROME C OXIDASE SUBUNIT"/>
    <property type="match status" value="1"/>
</dbReference>
<keyword evidence="2" id="KW-1133">Transmembrane helix</keyword>
<name>A0A5J9U6A2_9POAL</name>
<evidence type="ECO:0000256" key="1">
    <source>
        <dbReference type="SAM" id="MobiDB-lite"/>
    </source>
</evidence>
<dbReference type="AlphaFoldDB" id="A0A5J9U6A2"/>
<feature type="compositionally biased region" description="Pro residues" evidence="1">
    <location>
        <begin position="89"/>
        <end position="104"/>
    </location>
</feature>
<keyword evidence="2" id="KW-0812">Transmembrane</keyword>
<feature type="non-terminal residue" evidence="3">
    <location>
        <position position="1"/>
    </location>
</feature>
<evidence type="ECO:0000313" key="3">
    <source>
        <dbReference type="EMBL" id="TVU19173.1"/>
    </source>
</evidence>
<feature type="compositionally biased region" description="Basic and acidic residues" evidence="1">
    <location>
        <begin position="220"/>
        <end position="229"/>
    </location>
</feature>
<keyword evidence="2" id="KW-0472">Membrane</keyword>
<dbReference type="OrthoDB" id="206869at2759"/>
<organism evidence="3 4">
    <name type="scientific">Eragrostis curvula</name>
    <name type="common">weeping love grass</name>
    <dbReference type="NCBI Taxonomy" id="38414"/>
    <lineage>
        <taxon>Eukaryota</taxon>
        <taxon>Viridiplantae</taxon>
        <taxon>Streptophyta</taxon>
        <taxon>Embryophyta</taxon>
        <taxon>Tracheophyta</taxon>
        <taxon>Spermatophyta</taxon>
        <taxon>Magnoliopsida</taxon>
        <taxon>Liliopsida</taxon>
        <taxon>Poales</taxon>
        <taxon>Poaceae</taxon>
        <taxon>PACMAD clade</taxon>
        <taxon>Chloridoideae</taxon>
        <taxon>Eragrostideae</taxon>
        <taxon>Eragrostidinae</taxon>
        <taxon>Eragrostis</taxon>
    </lineage>
</organism>
<sequence length="498" mass="54180">MAAAAAAGAASSLLASPSPRRLPFPLTRKPLAAGPKTVSLSAPRRPPCPLASSAPGPPPPPEETGKPDPIKLAFARAAAYKKERESPAPAQPPTPPPPPSPPTTSRPRASAEGSGSKEAFARALEYKNGNGGRPGTAGGDSGLLGGSPDFGQNALLSQDDTFSKALNKNGGYEYDETDFLGLDFFEKKRYSGAPPGLAPIFEPSSNEDIPEVEIIIGDPSRFEKSRRSTETQPVGDTESEKPSRPTTSEPNEDDKVEQAPPSTVAEPDEDGDEEIYKPTVRSWGMFPRPQNISKAYGGGRNIRLGGETLSAEEKAAKDKRTRELIASYRNRQNMVVDAKTKAECNEALREGDELMNTGRLKQALPYYEKVMQAVDFKTELHGRAALQWAICLDSLCRSREAMSMYSKLKNHPNSEISKKANMFVFSFQAMDFMKVSSTPLPKTTGFETYFTKFTGQKNYYASLDEPDLGLDQIIPYMLFLVSPIFLVAFVALRKSFQL</sequence>
<dbReference type="Proteomes" id="UP000324897">
    <property type="component" value="Chromosome 7"/>
</dbReference>
<evidence type="ECO:0000256" key="2">
    <source>
        <dbReference type="SAM" id="Phobius"/>
    </source>
</evidence>
<feature type="compositionally biased region" description="Pro residues" evidence="1">
    <location>
        <begin position="44"/>
        <end position="62"/>
    </location>
</feature>
<dbReference type="EMBL" id="RWGY01000029">
    <property type="protein sequence ID" value="TVU19173.1"/>
    <property type="molecule type" value="Genomic_DNA"/>
</dbReference>
<dbReference type="PANTHER" id="PTHR35482">
    <property type="entry name" value="CYTOCHROME C OXIDASE SUBUNIT"/>
    <property type="match status" value="1"/>
</dbReference>
<feature type="region of interest" description="Disordered" evidence="1">
    <location>
        <begin position="1"/>
        <end position="155"/>
    </location>
</feature>
<keyword evidence="4" id="KW-1185">Reference proteome</keyword>
<evidence type="ECO:0008006" key="5">
    <source>
        <dbReference type="Google" id="ProtNLM"/>
    </source>
</evidence>